<feature type="compositionally biased region" description="Polar residues" evidence="1">
    <location>
        <begin position="91"/>
        <end position="101"/>
    </location>
</feature>
<dbReference type="Proteomes" id="UP000265520">
    <property type="component" value="Unassembled WGS sequence"/>
</dbReference>
<name>A0A392SF52_9FABA</name>
<comment type="caution">
    <text evidence="2">The sequence shown here is derived from an EMBL/GenBank/DDBJ whole genome shotgun (WGS) entry which is preliminary data.</text>
</comment>
<proteinExistence type="predicted"/>
<feature type="non-terminal residue" evidence="2">
    <location>
        <position position="1"/>
    </location>
</feature>
<dbReference type="AlphaFoldDB" id="A0A392SF52"/>
<feature type="non-terminal residue" evidence="2">
    <location>
        <position position="101"/>
    </location>
</feature>
<sequence>SPQKGIEETQPDLDQNKPEVEAPTINEEKTSTQVELQGTPVIEASNTEGITLFIGRTTSQDPPQNMAQHDVIIADAPNAEREGALNLEGAHSTNDDQQPPQ</sequence>
<keyword evidence="3" id="KW-1185">Reference proteome</keyword>
<evidence type="ECO:0000256" key="1">
    <source>
        <dbReference type="SAM" id="MobiDB-lite"/>
    </source>
</evidence>
<protein>
    <submittedName>
        <fullName evidence="2">Uncharacterized protein</fullName>
    </submittedName>
</protein>
<organism evidence="2 3">
    <name type="scientific">Trifolium medium</name>
    <dbReference type="NCBI Taxonomy" id="97028"/>
    <lineage>
        <taxon>Eukaryota</taxon>
        <taxon>Viridiplantae</taxon>
        <taxon>Streptophyta</taxon>
        <taxon>Embryophyta</taxon>
        <taxon>Tracheophyta</taxon>
        <taxon>Spermatophyta</taxon>
        <taxon>Magnoliopsida</taxon>
        <taxon>eudicotyledons</taxon>
        <taxon>Gunneridae</taxon>
        <taxon>Pentapetalae</taxon>
        <taxon>rosids</taxon>
        <taxon>fabids</taxon>
        <taxon>Fabales</taxon>
        <taxon>Fabaceae</taxon>
        <taxon>Papilionoideae</taxon>
        <taxon>50 kb inversion clade</taxon>
        <taxon>NPAAA clade</taxon>
        <taxon>Hologalegina</taxon>
        <taxon>IRL clade</taxon>
        <taxon>Trifolieae</taxon>
        <taxon>Trifolium</taxon>
    </lineage>
</organism>
<reference evidence="2 3" key="1">
    <citation type="journal article" date="2018" name="Front. Plant Sci.">
        <title>Red Clover (Trifolium pratense) and Zigzag Clover (T. medium) - A Picture of Genomic Similarities and Differences.</title>
        <authorList>
            <person name="Dluhosova J."/>
            <person name="Istvanek J."/>
            <person name="Nedelnik J."/>
            <person name="Repkova J."/>
        </authorList>
    </citation>
    <scope>NUCLEOTIDE SEQUENCE [LARGE SCALE GENOMIC DNA]</scope>
    <source>
        <strain evidence="3">cv. 10/8</strain>
        <tissue evidence="2">Leaf</tissue>
    </source>
</reference>
<dbReference type="EMBL" id="LXQA010373601">
    <property type="protein sequence ID" value="MCI47531.1"/>
    <property type="molecule type" value="Genomic_DNA"/>
</dbReference>
<feature type="region of interest" description="Disordered" evidence="1">
    <location>
        <begin position="1"/>
        <end position="33"/>
    </location>
</feature>
<evidence type="ECO:0000313" key="2">
    <source>
        <dbReference type="EMBL" id="MCI47531.1"/>
    </source>
</evidence>
<accession>A0A392SF52</accession>
<evidence type="ECO:0000313" key="3">
    <source>
        <dbReference type="Proteomes" id="UP000265520"/>
    </source>
</evidence>
<feature type="compositionally biased region" description="Basic and acidic residues" evidence="1">
    <location>
        <begin position="14"/>
        <end position="30"/>
    </location>
</feature>
<feature type="region of interest" description="Disordered" evidence="1">
    <location>
        <begin position="82"/>
        <end position="101"/>
    </location>
</feature>